<dbReference type="EMBL" id="LGRX02023401">
    <property type="protein sequence ID" value="KAK3254572.1"/>
    <property type="molecule type" value="Genomic_DNA"/>
</dbReference>
<keyword evidence="1" id="KW-0175">Coiled coil</keyword>
<name>A0AAE0F7N4_9CHLO</name>
<feature type="coiled-coil region" evidence="1">
    <location>
        <begin position="20"/>
        <end position="68"/>
    </location>
</feature>
<organism evidence="2 3">
    <name type="scientific">Cymbomonas tetramitiformis</name>
    <dbReference type="NCBI Taxonomy" id="36881"/>
    <lineage>
        <taxon>Eukaryota</taxon>
        <taxon>Viridiplantae</taxon>
        <taxon>Chlorophyta</taxon>
        <taxon>Pyramimonadophyceae</taxon>
        <taxon>Pyramimonadales</taxon>
        <taxon>Pyramimonadaceae</taxon>
        <taxon>Cymbomonas</taxon>
    </lineage>
</organism>
<comment type="caution">
    <text evidence="2">The sequence shown here is derived from an EMBL/GenBank/DDBJ whole genome shotgun (WGS) entry which is preliminary data.</text>
</comment>
<accession>A0AAE0F7N4</accession>
<proteinExistence type="predicted"/>
<keyword evidence="3" id="KW-1185">Reference proteome</keyword>
<gene>
    <name evidence="2" type="ORF">CYMTET_36215</name>
</gene>
<dbReference type="AlphaFoldDB" id="A0AAE0F7N4"/>
<sequence>MHRRANLTKSRELLLVARNAREHSREKDALRLRLQAALEKNELVEEDLKTEKQRVRLAEQRTRLAEDETRIVKEELTKFKASTTKALQERELSLQEMSHSVSGKAEYTEQQLARLQAELATAKAEKLSAVEEKESAARELEKIRTIEEQTSGVAADLMQRCNTLRSQLSAAERHSETLEKELNDALGGNNAEIANGALENLEQLLEEAASAPSGALAALCPHKD</sequence>
<dbReference type="Proteomes" id="UP001190700">
    <property type="component" value="Unassembled WGS sequence"/>
</dbReference>
<protein>
    <submittedName>
        <fullName evidence="2">Uncharacterized protein</fullName>
    </submittedName>
</protein>
<evidence type="ECO:0000313" key="3">
    <source>
        <dbReference type="Proteomes" id="UP001190700"/>
    </source>
</evidence>
<evidence type="ECO:0000313" key="2">
    <source>
        <dbReference type="EMBL" id="KAK3254572.1"/>
    </source>
</evidence>
<feature type="coiled-coil region" evidence="1">
    <location>
        <begin position="105"/>
        <end position="211"/>
    </location>
</feature>
<evidence type="ECO:0000256" key="1">
    <source>
        <dbReference type="SAM" id="Coils"/>
    </source>
</evidence>
<reference evidence="2 3" key="1">
    <citation type="journal article" date="2015" name="Genome Biol. Evol.">
        <title>Comparative Genomics of a Bacterivorous Green Alga Reveals Evolutionary Causalities and Consequences of Phago-Mixotrophic Mode of Nutrition.</title>
        <authorList>
            <person name="Burns J.A."/>
            <person name="Paasch A."/>
            <person name="Narechania A."/>
            <person name="Kim E."/>
        </authorList>
    </citation>
    <scope>NUCLEOTIDE SEQUENCE [LARGE SCALE GENOMIC DNA]</scope>
    <source>
        <strain evidence="2 3">PLY_AMNH</strain>
    </source>
</reference>